<protein>
    <submittedName>
        <fullName evidence="1">Unannotated protein</fullName>
    </submittedName>
</protein>
<organism evidence="1">
    <name type="scientific">freshwater metagenome</name>
    <dbReference type="NCBI Taxonomy" id="449393"/>
    <lineage>
        <taxon>unclassified sequences</taxon>
        <taxon>metagenomes</taxon>
        <taxon>ecological metagenomes</taxon>
    </lineage>
</organism>
<dbReference type="AlphaFoldDB" id="A0A6J6SYM5"/>
<dbReference type="EMBL" id="CAEZYV010000104">
    <property type="protein sequence ID" value="CAB4739950.1"/>
    <property type="molecule type" value="Genomic_DNA"/>
</dbReference>
<accession>A0A6J6SYM5</accession>
<sequence>MLALPLFVPLVIFLTSVNQSAQIQYEARNFARQIARVYVTSPSQEMTGARINSVIEAFSNTSFKLNKIDLPPKIEVNCSMNPCLTPNGKVEIKVSLSSQATGKSAVATAIQTVDAWRNS</sequence>
<evidence type="ECO:0000313" key="1">
    <source>
        <dbReference type="EMBL" id="CAB4739950.1"/>
    </source>
</evidence>
<gene>
    <name evidence="1" type="ORF">UFOPK2788_00721</name>
</gene>
<name>A0A6J6SYM5_9ZZZZ</name>
<reference evidence="1" key="1">
    <citation type="submission" date="2020-05" db="EMBL/GenBank/DDBJ databases">
        <authorList>
            <person name="Chiriac C."/>
            <person name="Salcher M."/>
            <person name="Ghai R."/>
            <person name="Kavagutti S V."/>
        </authorList>
    </citation>
    <scope>NUCLEOTIDE SEQUENCE</scope>
</reference>
<proteinExistence type="predicted"/>